<evidence type="ECO:0000313" key="1">
    <source>
        <dbReference type="EMBL" id="BDS05603.1"/>
    </source>
</evidence>
<gene>
    <name evidence="1" type="ORF">NT6N_06430</name>
</gene>
<sequence length="172" mass="19455">MTWNDQFLKLFRSCVEKYRGGNDDFHSHYEPDDISFLASIGYKPRELFDFVEDLVDGGEPSESTALLVAAVRRDYFLTVQNGKHSDVEISSDDIPARDATLDDVPYFPRILAKARAKLAGELHPNLMFGCGGDRGFLRKHGNINPADFLRHVWASGDDDTHMVEFLRSQSSQ</sequence>
<reference evidence="1" key="1">
    <citation type="submission" date="2024-07" db="EMBL/GenBank/DDBJ databases">
        <title>Complete genome sequence of Verrucomicrobiaceae bacterium NT6N.</title>
        <authorList>
            <person name="Huang C."/>
            <person name="Takami H."/>
            <person name="Hamasaki K."/>
        </authorList>
    </citation>
    <scope>NUCLEOTIDE SEQUENCE</scope>
    <source>
        <strain evidence="1">NT6N</strain>
    </source>
</reference>
<name>A0AAT9FHZ2_9BACT</name>
<dbReference type="KEGG" id="osu:NT6N_06430"/>
<accession>A0AAT9FHZ2</accession>
<organism evidence="1">
    <name type="scientific">Oceaniferula spumae</name>
    <dbReference type="NCBI Taxonomy" id="2979115"/>
    <lineage>
        <taxon>Bacteria</taxon>
        <taxon>Pseudomonadati</taxon>
        <taxon>Verrucomicrobiota</taxon>
        <taxon>Verrucomicrobiia</taxon>
        <taxon>Verrucomicrobiales</taxon>
        <taxon>Verrucomicrobiaceae</taxon>
        <taxon>Oceaniferula</taxon>
    </lineage>
</organism>
<protein>
    <recommendedName>
        <fullName evidence="2">DUF5069 domain-containing protein</fullName>
    </recommendedName>
</protein>
<proteinExistence type="predicted"/>
<evidence type="ECO:0008006" key="2">
    <source>
        <dbReference type="Google" id="ProtNLM"/>
    </source>
</evidence>
<dbReference type="EMBL" id="AP026866">
    <property type="protein sequence ID" value="BDS05603.1"/>
    <property type="molecule type" value="Genomic_DNA"/>
</dbReference>
<dbReference type="AlphaFoldDB" id="A0AAT9FHZ2"/>